<reference evidence="2" key="1">
    <citation type="submission" date="2016-10" db="EMBL/GenBank/DDBJ databases">
        <authorList>
            <person name="Varghese N."/>
            <person name="Submissions S."/>
        </authorList>
    </citation>
    <scope>NUCLEOTIDE SEQUENCE [LARGE SCALE GENOMIC DNA]</scope>
    <source>
        <strain evidence="2">DSM 17834</strain>
    </source>
</reference>
<name>A0A1I5WK20_9PSED</name>
<dbReference type="NCBIfam" id="TIGR03765">
    <property type="entry name" value="ICE_PFL_4695"/>
    <property type="match status" value="1"/>
</dbReference>
<dbReference type="AlphaFoldDB" id="A0A1I5WK20"/>
<proteinExistence type="predicted"/>
<sequence length="105" mass="11181">MLPVSSALLSPGNIAPRALNMPGLRPFFLLGGDPRSLSWLRENAARLRAMGAVGLAVEVADSEALSRIRATAPDLVIVPVNGDDIAARLRISHYPVLVTATRLDQ</sequence>
<dbReference type="InterPro" id="IPR021300">
    <property type="entry name" value="Integr_conj_element_PFL4695"/>
</dbReference>
<dbReference type="Proteomes" id="UP000198784">
    <property type="component" value="Unassembled WGS sequence"/>
</dbReference>
<evidence type="ECO:0000313" key="1">
    <source>
        <dbReference type="EMBL" id="SFQ19716.1"/>
    </source>
</evidence>
<dbReference type="EMBL" id="FOWX01000040">
    <property type="protein sequence ID" value="SFQ19716.1"/>
    <property type="molecule type" value="Genomic_DNA"/>
</dbReference>
<organism evidence="1 2">
    <name type="scientific">Pseudomonas borbori</name>
    <dbReference type="NCBI Taxonomy" id="289003"/>
    <lineage>
        <taxon>Bacteria</taxon>
        <taxon>Pseudomonadati</taxon>
        <taxon>Pseudomonadota</taxon>
        <taxon>Gammaproteobacteria</taxon>
        <taxon>Pseudomonadales</taxon>
        <taxon>Pseudomonadaceae</taxon>
        <taxon>Pseudomonas</taxon>
    </lineage>
</organism>
<keyword evidence="2" id="KW-1185">Reference proteome</keyword>
<evidence type="ECO:0000313" key="2">
    <source>
        <dbReference type="Proteomes" id="UP000198784"/>
    </source>
</evidence>
<gene>
    <name evidence="1" type="ORF">SAMN05216190_14031</name>
</gene>
<protein>
    <submittedName>
        <fullName evidence="1">Integrating conjugative element protein, PFL_4695 family</fullName>
    </submittedName>
</protein>
<dbReference type="STRING" id="289003.SAMN05216190_14031"/>
<dbReference type="Pfam" id="PF11072">
    <property type="entry name" value="DUF2859"/>
    <property type="match status" value="1"/>
</dbReference>
<accession>A0A1I5WK20</accession>